<evidence type="ECO:0000256" key="1">
    <source>
        <dbReference type="SAM" id="MobiDB-lite"/>
    </source>
</evidence>
<evidence type="ECO:0000313" key="3">
    <source>
        <dbReference type="Proteomes" id="UP000578036"/>
    </source>
</evidence>
<reference evidence="2 3" key="1">
    <citation type="submission" date="2020-08" db="EMBL/GenBank/DDBJ databases">
        <title>Genomic Encyclopedia of Type Strains, Phase IV (KMG-V): Genome sequencing to study the core and pangenomes of soil and plant-associated prokaryotes.</title>
        <authorList>
            <person name="Whitman W."/>
        </authorList>
    </citation>
    <scope>NUCLEOTIDE SEQUENCE [LARGE SCALE GENOMIC DNA]</scope>
    <source>
        <strain evidence="2 3">SLV-2362</strain>
    </source>
</reference>
<sequence>MQLAYGAENPRSRPSTWVRFTADPDPAGFVAARMNATLSTEAGSLGGDIGFLDHACGKQPLRQRGIEASCHWVFGNSPQMIAKKSANLEGCITTGMGADNADINPAWPASSRVQKSTFSAEASLIPGHPGPLSIQAASTTSHGSIPRNRSASASSSFVGVPERISGGAPKESRP</sequence>
<name>A0A7W4VAC3_9BURK</name>
<protein>
    <submittedName>
        <fullName evidence="2">Uncharacterized protein</fullName>
    </submittedName>
</protein>
<dbReference type="Proteomes" id="UP000578036">
    <property type="component" value="Unassembled WGS sequence"/>
</dbReference>
<proteinExistence type="predicted"/>
<gene>
    <name evidence="2" type="ORF">FHX61_002625</name>
</gene>
<feature type="region of interest" description="Disordered" evidence="1">
    <location>
        <begin position="122"/>
        <end position="174"/>
    </location>
</feature>
<dbReference type="EMBL" id="JACHWF010000003">
    <property type="protein sequence ID" value="MBB3007972.1"/>
    <property type="molecule type" value="Genomic_DNA"/>
</dbReference>
<comment type="caution">
    <text evidence="2">The sequence shown here is derived from an EMBL/GenBank/DDBJ whole genome shotgun (WGS) entry which is preliminary data.</text>
</comment>
<feature type="compositionally biased region" description="Polar residues" evidence="1">
    <location>
        <begin position="135"/>
        <end position="157"/>
    </location>
</feature>
<keyword evidence="3" id="KW-1185">Reference proteome</keyword>
<accession>A0A7W4VAC3</accession>
<dbReference type="AlphaFoldDB" id="A0A7W4VAC3"/>
<organism evidence="2 3">
    <name type="scientific">Cupriavidus alkaliphilus</name>
    <dbReference type="NCBI Taxonomy" id="942866"/>
    <lineage>
        <taxon>Bacteria</taxon>
        <taxon>Pseudomonadati</taxon>
        <taxon>Pseudomonadota</taxon>
        <taxon>Betaproteobacteria</taxon>
        <taxon>Burkholderiales</taxon>
        <taxon>Burkholderiaceae</taxon>
        <taxon>Cupriavidus</taxon>
    </lineage>
</organism>
<evidence type="ECO:0000313" key="2">
    <source>
        <dbReference type="EMBL" id="MBB3007972.1"/>
    </source>
</evidence>